<organism evidence="1">
    <name type="scientific">marine sediment metagenome</name>
    <dbReference type="NCBI Taxonomy" id="412755"/>
    <lineage>
        <taxon>unclassified sequences</taxon>
        <taxon>metagenomes</taxon>
        <taxon>ecological metagenomes</taxon>
    </lineage>
</organism>
<dbReference type="Pfam" id="PF08843">
    <property type="entry name" value="AbiEii"/>
    <property type="match status" value="1"/>
</dbReference>
<sequence>MVFYDSKFKGKFLGKEEYFKKEFILKQVDERKGISQDLYERALNGLEYLSQLRNMGFNPIFKGGSAVQLLIPEDIQRLSIDIDLSINSTEKDIILVLEQIYNRFNKSIYKFEKVGEPFPGMILYNLDIPSYFYKAPSRIQLDFHLHEPNYTTQQTRIKSFLYESDYDVRTPTINALIGDKLTVLGPETIGKTMTKNPVQIAKQIYDIFVLLNRSTNFKEIFESYYDVYEFEKENRNKPDLIFKEVIKDLVDLCKYLSIYNSIPTWLKDNSIRNRCSFLRRGINGLSTFTSRELNLNSLKARTVSGKIAFLAKLMLNKFEKKIIRRIPMDIFYQNNLNIKNLSNDESKIDEIIKNLAHIEQKKRFHLSFREWKKINPVGLLFWYGYYFPMDFIDLIL</sequence>
<evidence type="ECO:0000313" key="1">
    <source>
        <dbReference type="EMBL" id="KKM66024.1"/>
    </source>
</evidence>
<evidence type="ECO:0008006" key="2">
    <source>
        <dbReference type="Google" id="ProtNLM"/>
    </source>
</evidence>
<proteinExistence type="predicted"/>
<accession>A0A0F9J887</accession>
<dbReference type="AlphaFoldDB" id="A0A0F9J887"/>
<dbReference type="EMBL" id="LAZR01010615">
    <property type="protein sequence ID" value="KKM66024.1"/>
    <property type="molecule type" value="Genomic_DNA"/>
</dbReference>
<dbReference type="Gene3D" id="3.10.450.620">
    <property type="entry name" value="JHP933, nucleotidyltransferase-like core domain"/>
    <property type="match status" value="1"/>
</dbReference>
<name>A0A0F9J887_9ZZZZ</name>
<protein>
    <recommendedName>
        <fullName evidence="2">Nucleotidyl transferase AbiEii/AbiGii toxin family protein</fullName>
    </recommendedName>
</protein>
<reference evidence="1" key="1">
    <citation type="journal article" date="2015" name="Nature">
        <title>Complex archaea that bridge the gap between prokaryotes and eukaryotes.</title>
        <authorList>
            <person name="Spang A."/>
            <person name="Saw J.H."/>
            <person name="Jorgensen S.L."/>
            <person name="Zaremba-Niedzwiedzka K."/>
            <person name="Martijn J."/>
            <person name="Lind A.E."/>
            <person name="van Eijk R."/>
            <person name="Schleper C."/>
            <person name="Guy L."/>
            <person name="Ettema T.J."/>
        </authorList>
    </citation>
    <scope>NUCLEOTIDE SEQUENCE</scope>
</reference>
<dbReference type="InterPro" id="IPR014942">
    <property type="entry name" value="AbiEii"/>
</dbReference>
<comment type="caution">
    <text evidence="1">The sequence shown here is derived from an EMBL/GenBank/DDBJ whole genome shotgun (WGS) entry which is preliminary data.</text>
</comment>
<gene>
    <name evidence="1" type="ORF">LCGC14_1485390</name>
</gene>